<evidence type="ECO:0008006" key="3">
    <source>
        <dbReference type="Google" id="ProtNLM"/>
    </source>
</evidence>
<protein>
    <recommendedName>
        <fullName evidence="3">Retropepsins domain-containing protein</fullName>
    </recommendedName>
</protein>
<sequence>EDGDDPCGEKTSSTNNTFNPIFVKILCNNTPQEALIDTGSTITIIDENLLNIIPYKTLIRKTIQHLSANCSTLNFIGEVQLEININGLKTKVTADVATNLVTNLILGNDWIQPNNVYILTSEKKNYDQKARRIKINIINATNRQQTLSRGTKLGIATQISATIGVTISSDNLKERIPNGKACTGPFRKGKERLH</sequence>
<evidence type="ECO:0000313" key="2">
    <source>
        <dbReference type="Proteomes" id="UP000663866"/>
    </source>
</evidence>
<dbReference type="PROSITE" id="PS00141">
    <property type="entry name" value="ASP_PROTEASE"/>
    <property type="match status" value="1"/>
</dbReference>
<dbReference type="EMBL" id="CAJOBG010053303">
    <property type="protein sequence ID" value="CAF4500854.1"/>
    <property type="molecule type" value="Genomic_DNA"/>
</dbReference>
<dbReference type="AlphaFoldDB" id="A0A820VFH1"/>
<dbReference type="Proteomes" id="UP000663866">
    <property type="component" value="Unassembled WGS sequence"/>
</dbReference>
<reference evidence="1" key="1">
    <citation type="submission" date="2021-02" db="EMBL/GenBank/DDBJ databases">
        <authorList>
            <person name="Nowell W R."/>
        </authorList>
    </citation>
    <scope>NUCLEOTIDE SEQUENCE</scope>
</reference>
<gene>
    <name evidence="1" type="ORF">OVN521_LOCUS40739</name>
</gene>
<dbReference type="Gene3D" id="2.40.70.10">
    <property type="entry name" value="Acid Proteases"/>
    <property type="match status" value="1"/>
</dbReference>
<comment type="caution">
    <text evidence="1">The sequence shown here is derived from an EMBL/GenBank/DDBJ whole genome shotgun (WGS) entry which is preliminary data.</text>
</comment>
<dbReference type="GO" id="GO:0006508">
    <property type="term" value="P:proteolysis"/>
    <property type="evidence" value="ECO:0007669"/>
    <property type="project" value="InterPro"/>
</dbReference>
<dbReference type="InterPro" id="IPR001969">
    <property type="entry name" value="Aspartic_peptidase_AS"/>
</dbReference>
<dbReference type="SUPFAM" id="SSF50630">
    <property type="entry name" value="Acid proteases"/>
    <property type="match status" value="1"/>
</dbReference>
<proteinExistence type="predicted"/>
<dbReference type="Pfam" id="PF13975">
    <property type="entry name" value="gag-asp_proteas"/>
    <property type="match status" value="1"/>
</dbReference>
<evidence type="ECO:0000313" key="1">
    <source>
        <dbReference type="EMBL" id="CAF4500854.1"/>
    </source>
</evidence>
<name>A0A820VFH1_9BILA</name>
<accession>A0A820VFH1</accession>
<feature type="non-terminal residue" evidence="1">
    <location>
        <position position="1"/>
    </location>
</feature>
<dbReference type="InterPro" id="IPR021109">
    <property type="entry name" value="Peptidase_aspartic_dom_sf"/>
</dbReference>
<organism evidence="1 2">
    <name type="scientific">Rotaria magnacalcarata</name>
    <dbReference type="NCBI Taxonomy" id="392030"/>
    <lineage>
        <taxon>Eukaryota</taxon>
        <taxon>Metazoa</taxon>
        <taxon>Spiralia</taxon>
        <taxon>Gnathifera</taxon>
        <taxon>Rotifera</taxon>
        <taxon>Eurotatoria</taxon>
        <taxon>Bdelloidea</taxon>
        <taxon>Philodinida</taxon>
        <taxon>Philodinidae</taxon>
        <taxon>Rotaria</taxon>
    </lineage>
</organism>
<keyword evidence="2" id="KW-1185">Reference proteome</keyword>
<dbReference type="GO" id="GO:0004190">
    <property type="term" value="F:aspartic-type endopeptidase activity"/>
    <property type="evidence" value="ECO:0007669"/>
    <property type="project" value="InterPro"/>
</dbReference>
<dbReference type="CDD" id="cd00303">
    <property type="entry name" value="retropepsin_like"/>
    <property type="match status" value="1"/>
</dbReference>